<protein>
    <submittedName>
        <fullName evidence="1">Uncharacterized protein</fullName>
    </submittedName>
</protein>
<evidence type="ECO:0000313" key="1">
    <source>
        <dbReference type="EMBL" id="DAD85885.1"/>
    </source>
</evidence>
<proteinExistence type="predicted"/>
<organism evidence="1">
    <name type="scientific">Siphoviridae sp. ctGdK3</name>
    <dbReference type="NCBI Taxonomy" id="2826222"/>
    <lineage>
        <taxon>Viruses</taxon>
        <taxon>Duplodnaviria</taxon>
        <taxon>Heunggongvirae</taxon>
        <taxon>Uroviricota</taxon>
        <taxon>Caudoviricetes</taxon>
    </lineage>
</organism>
<name>A0A8S5MU46_9CAUD</name>
<accession>A0A8S5MU46</accession>
<sequence length="31" mass="3736">MMFHLSRHREHNHLQVSDRAVEASKIDFDTK</sequence>
<dbReference type="EMBL" id="BK014990">
    <property type="protein sequence ID" value="DAD85885.1"/>
    <property type="molecule type" value="Genomic_DNA"/>
</dbReference>
<reference evidence="1" key="1">
    <citation type="journal article" date="2021" name="Proc. Natl. Acad. Sci. U.S.A.">
        <title>A Catalog of Tens of Thousands of Viruses from Human Metagenomes Reveals Hidden Associations with Chronic Diseases.</title>
        <authorList>
            <person name="Tisza M.J."/>
            <person name="Buck C.B."/>
        </authorList>
    </citation>
    <scope>NUCLEOTIDE SEQUENCE</scope>
    <source>
        <strain evidence="1">CtGdK3</strain>
    </source>
</reference>